<keyword evidence="2" id="KW-1185">Reference proteome</keyword>
<accession>A0A1B0AM02</accession>
<sequence length="107" mass="11873">MKTTIPAIATDKNGNGCSGEQSSSSLNDCKLLLSGLWAAKECDEMRARVNNINSVCRLILEFRISMQSSKAVSQYIPNLDWRLVFEFRSSMESSKAVYVYSGLPLSL</sequence>
<dbReference type="AlphaFoldDB" id="A0A1B0AM02"/>
<protein>
    <submittedName>
        <fullName evidence="1">Uncharacterized protein</fullName>
    </submittedName>
</protein>
<reference evidence="2" key="1">
    <citation type="submission" date="2015-01" db="EMBL/GenBank/DDBJ databases">
        <authorList>
            <person name="Aksoy S."/>
            <person name="Warren W."/>
            <person name="Wilson R.K."/>
        </authorList>
    </citation>
    <scope>NUCLEOTIDE SEQUENCE [LARGE SCALE GENOMIC DNA]</scope>
    <source>
        <strain evidence="2">IAEA</strain>
    </source>
</reference>
<evidence type="ECO:0000313" key="2">
    <source>
        <dbReference type="Proteomes" id="UP000092460"/>
    </source>
</evidence>
<dbReference type="VEuPathDB" id="VectorBase:GPPI001376"/>
<proteinExistence type="predicted"/>
<name>A0A1B0AM02_9MUSC</name>
<dbReference type="Proteomes" id="UP000092460">
    <property type="component" value="Unassembled WGS sequence"/>
</dbReference>
<reference evidence="1" key="2">
    <citation type="submission" date="2020-05" db="UniProtKB">
        <authorList>
            <consortium name="EnsemblMetazoa"/>
        </authorList>
    </citation>
    <scope>IDENTIFICATION</scope>
    <source>
        <strain evidence="1">IAEA</strain>
    </source>
</reference>
<dbReference type="EMBL" id="JXJN01000276">
    <property type="status" value="NOT_ANNOTATED_CDS"/>
    <property type="molecule type" value="Genomic_DNA"/>
</dbReference>
<evidence type="ECO:0000313" key="1">
    <source>
        <dbReference type="EnsemblMetazoa" id="GPPI001376-PA"/>
    </source>
</evidence>
<dbReference type="EnsemblMetazoa" id="GPPI001376-RA">
    <property type="protein sequence ID" value="GPPI001376-PA"/>
    <property type="gene ID" value="GPPI001376"/>
</dbReference>
<organism evidence="1 2">
    <name type="scientific">Glossina palpalis gambiensis</name>
    <dbReference type="NCBI Taxonomy" id="67801"/>
    <lineage>
        <taxon>Eukaryota</taxon>
        <taxon>Metazoa</taxon>
        <taxon>Ecdysozoa</taxon>
        <taxon>Arthropoda</taxon>
        <taxon>Hexapoda</taxon>
        <taxon>Insecta</taxon>
        <taxon>Pterygota</taxon>
        <taxon>Neoptera</taxon>
        <taxon>Endopterygota</taxon>
        <taxon>Diptera</taxon>
        <taxon>Brachycera</taxon>
        <taxon>Muscomorpha</taxon>
        <taxon>Hippoboscoidea</taxon>
        <taxon>Glossinidae</taxon>
        <taxon>Glossina</taxon>
    </lineage>
</organism>